<evidence type="ECO:0000256" key="3">
    <source>
        <dbReference type="ARBA" id="ARBA00022692"/>
    </source>
</evidence>
<reference evidence="10 11" key="1">
    <citation type="journal article" date="2019" name="Emerg. Microbes Infect.">
        <title>Comprehensive subspecies identification of 175 nontuberculous mycobacteria species based on 7547 genomic profiles.</title>
        <authorList>
            <person name="Matsumoto Y."/>
            <person name="Kinjo T."/>
            <person name="Motooka D."/>
            <person name="Nabeya D."/>
            <person name="Jung N."/>
            <person name="Uechi K."/>
            <person name="Horii T."/>
            <person name="Iida T."/>
            <person name="Fujita J."/>
            <person name="Nakamura S."/>
        </authorList>
    </citation>
    <scope>NUCLEOTIDE SEQUENCE [LARGE SCALE GENOMIC DNA]</scope>
    <source>
        <strain evidence="10 11">JCM 15296</strain>
    </source>
</reference>
<keyword evidence="2" id="KW-1003">Cell membrane</keyword>
<comment type="subcellular location">
    <subcellularLocation>
        <location evidence="1">Cell membrane</location>
        <topology evidence="1">Multi-pass membrane protein</topology>
    </subcellularLocation>
</comment>
<evidence type="ECO:0000256" key="6">
    <source>
        <dbReference type="ARBA" id="ARBA00023136"/>
    </source>
</evidence>
<feature type="region of interest" description="Disordered" evidence="7">
    <location>
        <begin position="191"/>
        <end position="240"/>
    </location>
</feature>
<keyword evidence="3 8" id="KW-0812">Transmembrane</keyword>
<feature type="domain" description="Phosphatidic acid phosphatase type 2/haloperoxidase" evidence="9">
    <location>
        <begin position="55"/>
        <end position="166"/>
    </location>
</feature>
<dbReference type="SMART" id="SM00014">
    <property type="entry name" value="acidPPc"/>
    <property type="match status" value="1"/>
</dbReference>
<evidence type="ECO:0000259" key="9">
    <source>
        <dbReference type="SMART" id="SM00014"/>
    </source>
</evidence>
<feature type="transmembrane region" description="Helical" evidence="8">
    <location>
        <begin position="20"/>
        <end position="46"/>
    </location>
</feature>
<dbReference type="SUPFAM" id="SSF48317">
    <property type="entry name" value="Acid phosphatase/Vanadium-dependent haloperoxidase"/>
    <property type="match status" value="1"/>
</dbReference>
<dbReference type="Pfam" id="PF01569">
    <property type="entry name" value="PAP2"/>
    <property type="match status" value="1"/>
</dbReference>
<accession>A0ABN5YV52</accession>
<dbReference type="InterPro" id="IPR000326">
    <property type="entry name" value="PAP2/HPO"/>
</dbReference>
<dbReference type="PANTHER" id="PTHR14969">
    <property type="entry name" value="SPHINGOSINE-1-PHOSPHATE PHOSPHOHYDROLASE"/>
    <property type="match status" value="1"/>
</dbReference>
<sequence length="240" mass="26034">MDLDTRIFYYVNDFARDTPWLHTVVSTYANDGVVLFAMFLLAGWWIARRANDDAAMAAAVWAPIGVLAAVAINQPIADTIDASRPCNALPHIVVLHCNTDGGFPSDHAMMAGAVTAGVWLVNRRLGIITAVATLVMAFTRVYVAAHYPQDVVAGLAVGAAISLVGYRLVRPLLRRLIKAIADSPLRTLTTSSTPAAFGTPRRWKRRRFRSSASSQRPTASLMAYPTAARPRSAANPDERC</sequence>
<evidence type="ECO:0000256" key="5">
    <source>
        <dbReference type="ARBA" id="ARBA00022989"/>
    </source>
</evidence>
<proteinExistence type="predicted"/>
<dbReference type="Gene3D" id="1.20.144.10">
    <property type="entry name" value="Phosphatidic acid phosphatase type 2/haloperoxidase"/>
    <property type="match status" value="1"/>
</dbReference>
<dbReference type="PANTHER" id="PTHR14969:SF62">
    <property type="entry name" value="DECAPRENYLPHOSPHORYL-5-PHOSPHORIBOSE PHOSPHATASE RV3807C-RELATED"/>
    <property type="match status" value="1"/>
</dbReference>
<evidence type="ECO:0000256" key="7">
    <source>
        <dbReference type="SAM" id="MobiDB-lite"/>
    </source>
</evidence>
<protein>
    <recommendedName>
        <fullName evidence="9">Phosphatidic acid phosphatase type 2/haloperoxidase domain-containing protein</fullName>
    </recommendedName>
</protein>
<evidence type="ECO:0000256" key="4">
    <source>
        <dbReference type="ARBA" id="ARBA00022801"/>
    </source>
</evidence>
<feature type="transmembrane region" description="Helical" evidence="8">
    <location>
        <begin position="125"/>
        <end position="145"/>
    </location>
</feature>
<organism evidence="10 11">
    <name type="scientific">Mycolicibacterium aubagnense</name>
    <dbReference type="NCBI Taxonomy" id="319707"/>
    <lineage>
        <taxon>Bacteria</taxon>
        <taxon>Bacillati</taxon>
        <taxon>Actinomycetota</taxon>
        <taxon>Actinomycetes</taxon>
        <taxon>Mycobacteriales</taxon>
        <taxon>Mycobacteriaceae</taxon>
        <taxon>Mycolicibacterium</taxon>
    </lineage>
</organism>
<dbReference type="RefSeq" id="WP_138228093.1">
    <property type="nucleotide sequence ID" value="NZ_AP022577.1"/>
</dbReference>
<evidence type="ECO:0000256" key="2">
    <source>
        <dbReference type="ARBA" id="ARBA00022475"/>
    </source>
</evidence>
<keyword evidence="11" id="KW-1185">Reference proteome</keyword>
<dbReference type="InterPro" id="IPR036938">
    <property type="entry name" value="PAP2/HPO_sf"/>
</dbReference>
<keyword evidence="6 8" id="KW-0472">Membrane</keyword>
<evidence type="ECO:0000313" key="10">
    <source>
        <dbReference type="EMBL" id="BBX85667.1"/>
    </source>
</evidence>
<keyword evidence="4" id="KW-0378">Hydrolase</keyword>
<evidence type="ECO:0000256" key="1">
    <source>
        <dbReference type="ARBA" id="ARBA00004651"/>
    </source>
</evidence>
<dbReference type="Proteomes" id="UP000465609">
    <property type="component" value="Chromosome"/>
</dbReference>
<evidence type="ECO:0000313" key="11">
    <source>
        <dbReference type="Proteomes" id="UP000465609"/>
    </source>
</evidence>
<name>A0ABN5YV52_9MYCO</name>
<dbReference type="EMBL" id="AP022577">
    <property type="protein sequence ID" value="BBX85667.1"/>
    <property type="molecule type" value="Genomic_DNA"/>
</dbReference>
<evidence type="ECO:0000256" key="8">
    <source>
        <dbReference type="SAM" id="Phobius"/>
    </source>
</evidence>
<gene>
    <name evidence="10" type="ORF">MAUB_35400</name>
</gene>
<feature type="transmembrane region" description="Helical" evidence="8">
    <location>
        <begin position="151"/>
        <end position="169"/>
    </location>
</feature>
<keyword evidence="5 8" id="KW-1133">Transmembrane helix</keyword>